<gene>
    <name evidence="5" type="ORF">FDP41_004302</name>
</gene>
<dbReference type="SMART" id="SM00248">
    <property type="entry name" value="ANK"/>
    <property type="match status" value="4"/>
</dbReference>
<feature type="region of interest" description="Disordered" evidence="4">
    <location>
        <begin position="152"/>
        <end position="178"/>
    </location>
</feature>
<keyword evidence="2 3" id="KW-0040">ANK repeat</keyword>
<dbReference type="VEuPathDB" id="AmoebaDB:NfTy_084470"/>
<dbReference type="VEuPathDB" id="AmoebaDB:NF0065970"/>
<organism evidence="5 6">
    <name type="scientific">Naegleria fowleri</name>
    <name type="common">Brain eating amoeba</name>
    <dbReference type="NCBI Taxonomy" id="5763"/>
    <lineage>
        <taxon>Eukaryota</taxon>
        <taxon>Discoba</taxon>
        <taxon>Heterolobosea</taxon>
        <taxon>Tetramitia</taxon>
        <taxon>Eutetramitia</taxon>
        <taxon>Vahlkampfiidae</taxon>
        <taxon>Naegleria</taxon>
    </lineage>
</organism>
<dbReference type="Pfam" id="PF12796">
    <property type="entry name" value="Ank_2"/>
    <property type="match status" value="1"/>
</dbReference>
<dbReference type="Proteomes" id="UP000444721">
    <property type="component" value="Unassembled WGS sequence"/>
</dbReference>
<proteinExistence type="predicted"/>
<dbReference type="SUPFAM" id="SSF48403">
    <property type="entry name" value="Ankyrin repeat"/>
    <property type="match status" value="1"/>
</dbReference>
<dbReference type="Gene3D" id="1.25.40.20">
    <property type="entry name" value="Ankyrin repeat-containing domain"/>
    <property type="match status" value="1"/>
</dbReference>
<keyword evidence="6" id="KW-1185">Reference proteome</keyword>
<comment type="caution">
    <text evidence="5">The sequence shown here is derived from an EMBL/GenBank/DDBJ whole genome shotgun (WGS) entry which is preliminary data.</text>
</comment>
<dbReference type="PROSITE" id="PS50297">
    <property type="entry name" value="ANK_REP_REGION"/>
    <property type="match status" value="1"/>
</dbReference>
<dbReference type="PROSITE" id="PS50088">
    <property type="entry name" value="ANK_REPEAT"/>
    <property type="match status" value="1"/>
</dbReference>
<dbReference type="PANTHER" id="PTHR24198">
    <property type="entry name" value="ANKYRIN REPEAT AND PROTEIN KINASE DOMAIN-CONTAINING PROTEIN"/>
    <property type="match status" value="1"/>
</dbReference>
<feature type="repeat" description="ANK" evidence="3">
    <location>
        <begin position="67"/>
        <end position="89"/>
    </location>
</feature>
<accession>A0A6A5BF15</accession>
<dbReference type="PANTHER" id="PTHR24198:SF165">
    <property type="entry name" value="ANKYRIN REPEAT-CONTAINING PROTEIN-RELATED"/>
    <property type="match status" value="1"/>
</dbReference>
<evidence type="ECO:0000256" key="3">
    <source>
        <dbReference type="PROSITE-ProRule" id="PRU00023"/>
    </source>
</evidence>
<dbReference type="Pfam" id="PF00023">
    <property type="entry name" value="Ank"/>
    <property type="match status" value="1"/>
</dbReference>
<dbReference type="RefSeq" id="XP_044561116.1">
    <property type="nucleotide sequence ID" value="XM_044707702.1"/>
</dbReference>
<dbReference type="AlphaFoldDB" id="A0A6A5BF15"/>
<dbReference type="OrthoDB" id="341259at2759"/>
<name>A0A6A5BF15_NAEFO</name>
<sequence length="208" mass="23651">MFIIILKQLTPLETACYNGHLEIVKVLLEFPRIDVNRSVDCPLYYACEQGHLEIVKLLLQAKDVDVNKGTPLYAACKNGHVEIVKLLLNVEGINVYKCYPLQIALENRQMEVLKVLLVHNVEIDFDTCQLASQKRINLNQLKQQALESIANQKQTSSLNSNNTSGELQSTQSTPLSSITLTETEWKQQKKELEEQVKTLEMKLANQEQ</sequence>
<evidence type="ECO:0000256" key="2">
    <source>
        <dbReference type="ARBA" id="ARBA00023043"/>
    </source>
</evidence>
<protein>
    <submittedName>
        <fullName evidence="5">Uncharacterized protein</fullName>
    </submittedName>
</protein>
<dbReference type="InterPro" id="IPR036770">
    <property type="entry name" value="Ankyrin_rpt-contain_sf"/>
</dbReference>
<dbReference type="VEuPathDB" id="AmoebaDB:FDP41_004302"/>
<dbReference type="EMBL" id="VFQX01000037">
    <property type="protein sequence ID" value="KAF0976403.1"/>
    <property type="molecule type" value="Genomic_DNA"/>
</dbReference>
<evidence type="ECO:0000256" key="1">
    <source>
        <dbReference type="ARBA" id="ARBA00022737"/>
    </source>
</evidence>
<evidence type="ECO:0000256" key="4">
    <source>
        <dbReference type="SAM" id="MobiDB-lite"/>
    </source>
</evidence>
<keyword evidence="1" id="KW-0677">Repeat</keyword>
<evidence type="ECO:0000313" key="5">
    <source>
        <dbReference type="EMBL" id="KAF0976403.1"/>
    </source>
</evidence>
<dbReference type="InterPro" id="IPR002110">
    <property type="entry name" value="Ankyrin_rpt"/>
</dbReference>
<evidence type="ECO:0000313" key="6">
    <source>
        <dbReference type="Proteomes" id="UP000444721"/>
    </source>
</evidence>
<dbReference type="GeneID" id="68111520"/>
<reference evidence="5 6" key="1">
    <citation type="journal article" date="2019" name="Sci. Rep.">
        <title>Nanopore sequencing improves the draft genome of the human pathogenic amoeba Naegleria fowleri.</title>
        <authorList>
            <person name="Liechti N."/>
            <person name="Schurch N."/>
            <person name="Bruggmann R."/>
            <person name="Wittwer M."/>
        </authorList>
    </citation>
    <scope>NUCLEOTIDE SEQUENCE [LARGE SCALE GENOMIC DNA]</scope>
    <source>
        <strain evidence="5 6">ATCC 30894</strain>
    </source>
</reference>